<evidence type="ECO:0000256" key="1">
    <source>
        <dbReference type="ARBA" id="ARBA00010617"/>
    </source>
</evidence>
<gene>
    <name evidence="4" type="ORF">HNR02_005746</name>
</gene>
<keyword evidence="5" id="KW-1185">Reference proteome</keyword>
<dbReference type="GO" id="GO:0016705">
    <property type="term" value="F:oxidoreductase activity, acting on paired donors, with incorporation or reduction of molecular oxygen"/>
    <property type="evidence" value="ECO:0007669"/>
    <property type="project" value="InterPro"/>
</dbReference>
<keyword evidence="2" id="KW-0408">Iron</keyword>
<name>A0A853BCH5_9PSEU</name>
<protein>
    <submittedName>
        <fullName evidence="4">Cytochrome P450</fullName>
    </submittedName>
</protein>
<dbReference type="GO" id="GO:0020037">
    <property type="term" value="F:heme binding"/>
    <property type="evidence" value="ECO:0007669"/>
    <property type="project" value="InterPro"/>
</dbReference>
<sequence length="403" mass="44056">MPESEVDDGDATGMADLDPRAFESTGELYEAYEKASSRCPVARGTAYGGYYMLMGFEAVKEAANDWRRFSSAEGILLPQPPRPKAPPIEFDPPEHTEWRSVFRTLLSPRTRKALQEQVQAEAEALIDQFCEVGTAELVEAYTEPIPILAVASLIGLDPELAPTMRRLGLDVSNNHNSPAYGEVIAEFSRFALGEVEARRAAPREDFLTELGTAEFNGHRLSDEEIVGTLVSLMVAGHHSTVSAMSSLLQWVITRRDLGRTILGDRALLDRAIEETVRLNTPLHQFRRVATGDLDVDGVSIPRGSNVLLNYAAANRDPRQFADPDEFDLARPSPAHLGFGFGVHTCVGAPLARAEMRIAATTLLRRLPDIALDGDTSHVFHGQASLLDRLPVTFSPAGKTGPRS</sequence>
<dbReference type="EMBL" id="JACCFK010000002">
    <property type="protein sequence ID" value="NYI92371.1"/>
    <property type="molecule type" value="Genomic_DNA"/>
</dbReference>
<evidence type="ECO:0000313" key="5">
    <source>
        <dbReference type="Proteomes" id="UP000549616"/>
    </source>
</evidence>
<keyword evidence="2" id="KW-0349">Heme</keyword>
<keyword evidence="2" id="KW-0503">Monooxygenase</keyword>
<dbReference type="Proteomes" id="UP000549616">
    <property type="component" value="Unassembled WGS sequence"/>
</dbReference>
<comment type="similarity">
    <text evidence="1 2">Belongs to the cytochrome P450 family.</text>
</comment>
<evidence type="ECO:0000256" key="3">
    <source>
        <dbReference type="SAM" id="MobiDB-lite"/>
    </source>
</evidence>
<evidence type="ECO:0000256" key="2">
    <source>
        <dbReference type="RuleBase" id="RU000461"/>
    </source>
</evidence>
<dbReference type="PANTHER" id="PTHR46696:SF6">
    <property type="entry name" value="P450, PUTATIVE (EUROFUNG)-RELATED"/>
    <property type="match status" value="1"/>
</dbReference>
<feature type="compositionally biased region" description="Acidic residues" evidence="3">
    <location>
        <begin position="1"/>
        <end position="10"/>
    </location>
</feature>
<dbReference type="InterPro" id="IPR036396">
    <property type="entry name" value="Cyt_P450_sf"/>
</dbReference>
<dbReference type="InterPro" id="IPR002397">
    <property type="entry name" value="Cyt_P450_B"/>
</dbReference>
<dbReference type="RefSeq" id="WP_179776611.1">
    <property type="nucleotide sequence ID" value="NZ_JACCFK010000002.1"/>
</dbReference>
<dbReference type="PROSITE" id="PS00086">
    <property type="entry name" value="CYTOCHROME_P450"/>
    <property type="match status" value="1"/>
</dbReference>
<feature type="region of interest" description="Disordered" evidence="3">
    <location>
        <begin position="1"/>
        <end position="20"/>
    </location>
</feature>
<dbReference type="PANTHER" id="PTHR46696">
    <property type="entry name" value="P450, PUTATIVE (EUROFUNG)-RELATED"/>
    <property type="match status" value="1"/>
</dbReference>
<dbReference type="InterPro" id="IPR001128">
    <property type="entry name" value="Cyt_P450"/>
</dbReference>
<accession>A0A853BCH5</accession>
<organism evidence="4 5">
    <name type="scientific">Amycolatopsis endophytica</name>
    <dbReference type="NCBI Taxonomy" id="860233"/>
    <lineage>
        <taxon>Bacteria</taxon>
        <taxon>Bacillati</taxon>
        <taxon>Actinomycetota</taxon>
        <taxon>Actinomycetes</taxon>
        <taxon>Pseudonocardiales</taxon>
        <taxon>Pseudonocardiaceae</taxon>
        <taxon>Amycolatopsis</taxon>
    </lineage>
</organism>
<proteinExistence type="inferred from homology"/>
<reference evidence="4 5" key="1">
    <citation type="submission" date="2020-07" db="EMBL/GenBank/DDBJ databases">
        <title>Sequencing the genomes of 1000 actinobacteria strains.</title>
        <authorList>
            <person name="Klenk H.-P."/>
        </authorList>
    </citation>
    <scope>NUCLEOTIDE SEQUENCE [LARGE SCALE GENOMIC DNA]</scope>
    <source>
        <strain evidence="4 5">DSM 104006</strain>
    </source>
</reference>
<dbReference type="Gene3D" id="1.10.630.10">
    <property type="entry name" value="Cytochrome P450"/>
    <property type="match status" value="1"/>
</dbReference>
<dbReference type="GO" id="GO:0004497">
    <property type="term" value="F:monooxygenase activity"/>
    <property type="evidence" value="ECO:0007669"/>
    <property type="project" value="UniProtKB-KW"/>
</dbReference>
<dbReference type="InterPro" id="IPR017972">
    <property type="entry name" value="Cyt_P450_CS"/>
</dbReference>
<keyword evidence="2" id="KW-0560">Oxidoreductase</keyword>
<dbReference type="PRINTS" id="PR00359">
    <property type="entry name" value="BP450"/>
</dbReference>
<comment type="caution">
    <text evidence="4">The sequence shown here is derived from an EMBL/GenBank/DDBJ whole genome shotgun (WGS) entry which is preliminary data.</text>
</comment>
<evidence type="ECO:0000313" key="4">
    <source>
        <dbReference type="EMBL" id="NYI92371.1"/>
    </source>
</evidence>
<dbReference type="Pfam" id="PF00067">
    <property type="entry name" value="p450"/>
    <property type="match status" value="1"/>
</dbReference>
<dbReference type="SUPFAM" id="SSF48264">
    <property type="entry name" value="Cytochrome P450"/>
    <property type="match status" value="1"/>
</dbReference>
<keyword evidence="2" id="KW-0479">Metal-binding</keyword>
<dbReference type="GO" id="GO:0005506">
    <property type="term" value="F:iron ion binding"/>
    <property type="evidence" value="ECO:0007669"/>
    <property type="project" value="InterPro"/>
</dbReference>
<dbReference type="AlphaFoldDB" id="A0A853BCH5"/>